<dbReference type="InterPro" id="IPR020846">
    <property type="entry name" value="MFS_dom"/>
</dbReference>
<evidence type="ECO:0000256" key="2">
    <source>
        <dbReference type="ARBA" id="ARBA00022448"/>
    </source>
</evidence>
<dbReference type="GO" id="GO:0005886">
    <property type="term" value="C:plasma membrane"/>
    <property type="evidence" value="ECO:0007669"/>
    <property type="project" value="UniProtKB-SubCell"/>
</dbReference>
<evidence type="ECO:0000313" key="10">
    <source>
        <dbReference type="Proteomes" id="UP000433737"/>
    </source>
</evidence>
<keyword evidence="6 7" id="KW-0472">Membrane</keyword>
<feature type="transmembrane region" description="Helical" evidence="7">
    <location>
        <begin position="250"/>
        <end position="270"/>
    </location>
</feature>
<feature type="transmembrane region" description="Helical" evidence="7">
    <location>
        <begin position="112"/>
        <end position="131"/>
    </location>
</feature>
<keyword evidence="3" id="KW-1003">Cell membrane</keyword>
<dbReference type="PANTHER" id="PTHR23517">
    <property type="entry name" value="RESISTANCE PROTEIN MDTM, PUTATIVE-RELATED-RELATED"/>
    <property type="match status" value="1"/>
</dbReference>
<dbReference type="PROSITE" id="PS50850">
    <property type="entry name" value="MFS"/>
    <property type="match status" value="1"/>
</dbReference>
<feature type="transmembrane region" description="Helical" evidence="7">
    <location>
        <begin position="138"/>
        <end position="161"/>
    </location>
</feature>
<evidence type="ECO:0000256" key="7">
    <source>
        <dbReference type="SAM" id="Phobius"/>
    </source>
</evidence>
<accession>A0AAX3JA21</accession>
<name>A0AAX3JA21_9GAMM</name>
<feature type="transmembrane region" description="Helical" evidence="7">
    <location>
        <begin position="82"/>
        <end position="100"/>
    </location>
</feature>
<keyword evidence="4 7" id="KW-0812">Transmembrane</keyword>
<feature type="transmembrane region" description="Helical" evidence="7">
    <location>
        <begin position="303"/>
        <end position="327"/>
    </location>
</feature>
<dbReference type="EMBL" id="CABWMH010000033">
    <property type="protein sequence ID" value="VXC34441.1"/>
    <property type="molecule type" value="Genomic_DNA"/>
</dbReference>
<sequence>MTAIQPALTPQSAVRLTLFSFTGAVLISATSSAPTPLYPLYRTLFHLSPSLLTLIFGVYAFALLAALLTVGKISDYTGRRPLMLLALALNSVALMIFIYADSAAVLIGARMVQGFATGIALPTFGATLIDANKHRGPLLNSVTAFLGMTLGTLAGSILVTYAPFPTVTLYALLLLTMLVMMALLPLISETISPQPGVLAALRPQVMIPRRALGPLLKVAPVNIATWMLGGFYLSLMPTLVISATGLTSPFVGGSVVTTLMLSATAAVFIFRSLAPARALLIGTLMLIAGVSVTLTGVGLHSVALLYLGTVIAGQGFGSIFSNVLKIIMQLAESHERAGLFSAFLIKSYLAFAVPAILAGIAAPHIGLTQTVFLYGMTIVMLALVSLLAARSGSFASTAQS</sequence>
<comment type="caution">
    <text evidence="9">The sequence shown here is derived from an EMBL/GenBank/DDBJ whole genome shotgun (WGS) entry which is preliminary data.</text>
</comment>
<dbReference type="Gene3D" id="1.20.1250.20">
    <property type="entry name" value="MFS general substrate transporter like domains"/>
    <property type="match status" value="1"/>
</dbReference>
<dbReference type="RefSeq" id="WP_236566429.1">
    <property type="nucleotide sequence ID" value="NZ_JAOCKV010000039.1"/>
</dbReference>
<feature type="transmembrane region" description="Helical" evidence="7">
    <location>
        <begin position="215"/>
        <end position="235"/>
    </location>
</feature>
<feature type="transmembrane region" description="Helical" evidence="7">
    <location>
        <begin position="167"/>
        <end position="187"/>
    </location>
</feature>
<feature type="transmembrane region" description="Helical" evidence="7">
    <location>
        <begin position="371"/>
        <end position="389"/>
    </location>
</feature>
<feature type="transmembrane region" description="Helical" evidence="7">
    <location>
        <begin position="277"/>
        <end position="297"/>
    </location>
</feature>
<evidence type="ECO:0000256" key="3">
    <source>
        <dbReference type="ARBA" id="ARBA00022475"/>
    </source>
</evidence>
<feature type="domain" description="Major facilitator superfamily (MFS) profile" evidence="8">
    <location>
        <begin position="16"/>
        <end position="393"/>
    </location>
</feature>
<dbReference type="SUPFAM" id="SSF103473">
    <property type="entry name" value="MFS general substrate transporter"/>
    <property type="match status" value="1"/>
</dbReference>
<protein>
    <submittedName>
        <fullName evidence="9">MFS transporter</fullName>
    </submittedName>
</protein>
<evidence type="ECO:0000313" key="9">
    <source>
        <dbReference type="EMBL" id="VXC34441.1"/>
    </source>
</evidence>
<evidence type="ECO:0000259" key="8">
    <source>
        <dbReference type="PROSITE" id="PS50850"/>
    </source>
</evidence>
<comment type="subcellular location">
    <subcellularLocation>
        <location evidence="1">Cell membrane</location>
        <topology evidence="1">Multi-pass membrane protein</topology>
    </subcellularLocation>
</comment>
<dbReference type="PANTHER" id="PTHR23517:SF13">
    <property type="entry name" value="MAJOR FACILITATOR SUPERFAMILY MFS_1"/>
    <property type="match status" value="1"/>
</dbReference>
<dbReference type="AlphaFoldDB" id="A0AAX3JA21"/>
<evidence type="ECO:0000256" key="6">
    <source>
        <dbReference type="ARBA" id="ARBA00023136"/>
    </source>
</evidence>
<keyword evidence="5 7" id="KW-1133">Transmembrane helix</keyword>
<proteinExistence type="predicted"/>
<feature type="transmembrane region" description="Helical" evidence="7">
    <location>
        <begin position="339"/>
        <end position="365"/>
    </location>
</feature>
<reference evidence="9 10" key="1">
    <citation type="submission" date="2019-10" db="EMBL/GenBank/DDBJ databases">
        <authorList>
            <person name="Karimi E."/>
        </authorList>
    </citation>
    <scope>NUCLEOTIDE SEQUENCE [LARGE SCALE GENOMIC DNA]</scope>
    <source>
        <strain evidence="9">Pantoea sp. 111</strain>
    </source>
</reference>
<feature type="transmembrane region" description="Helical" evidence="7">
    <location>
        <begin position="48"/>
        <end position="70"/>
    </location>
</feature>
<evidence type="ECO:0000256" key="4">
    <source>
        <dbReference type="ARBA" id="ARBA00022692"/>
    </source>
</evidence>
<dbReference type="InterPro" id="IPR050171">
    <property type="entry name" value="MFS_Transporters"/>
</dbReference>
<keyword evidence="2" id="KW-0813">Transport</keyword>
<gene>
    <name evidence="9" type="ORF">PANT111_390010</name>
</gene>
<evidence type="ECO:0000256" key="1">
    <source>
        <dbReference type="ARBA" id="ARBA00004651"/>
    </source>
</evidence>
<evidence type="ECO:0000256" key="5">
    <source>
        <dbReference type="ARBA" id="ARBA00022989"/>
    </source>
</evidence>
<dbReference type="GO" id="GO:0022857">
    <property type="term" value="F:transmembrane transporter activity"/>
    <property type="evidence" value="ECO:0007669"/>
    <property type="project" value="InterPro"/>
</dbReference>
<dbReference type="Proteomes" id="UP000433737">
    <property type="component" value="Unassembled WGS sequence"/>
</dbReference>
<dbReference type="InterPro" id="IPR011701">
    <property type="entry name" value="MFS"/>
</dbReference>
<dbReference type="Pfam" id="PF07690">
    <property type="entry name" value="MFS_1"/>
    <property type="match status" value="1"/>
</dbReference>
<dbReference type="InterPro" id="IPR036259">
    <property type="entry name" value="MFS_trans_sf"/>
</dbReference>
<organism evidence="9 10">
    <name type="scientific">Pantoea brenneri</name>
    <dbReference type="NCBI Taxonomy" id="472694"/>
    <lineage>
        <taxon>Bacteria</taxon>
        <taxon>Pseudomonadati</taxon>
        <taxon>Pseudomonadota</taxon>
        <taxon>Gammaproteobacteria</taxon>
        <taxon>Enterobacterales</taxon>
        <taxon>Erwiniaceae</taxon>
        <taxon>Pantoea</taxon>
    </lineage>
</organism>